<accession>A0A963Z2S1</accession>
<dbReference type="SUPFAM" id="SSF56349">
    <property type="entry name" value="DNA breaking-rejoining enzymes"/>
    <property type="match status" value="1"/>
</dbReference>
<evidence type="ECO:0000313" key="2">
    <source>
        <dbReference type="EMBL" id="MCB8881674.1"/>
    </source>
</evidence>
<evidence type="ECO:0000313" key="3">
    <source>
        <dbReference type="Proteomes" id="UP000721844"/>
    </source>
</evidence>
<evidence type="ECO:0000256" key="1">
    <source>
        <dbReference type="ARBA" id="ARBA00023172"/>
    </source>
</evidence>
<dbReference type="GO" id="GO:0015074">
    <property type="term" value="P:DNA integration"/>
    <property type="evidence" value="ECO:0007669"/>
    <property type="project" value="InterPro"/>
</dbReference>
<dbReference type="Gene3D" id="1.10.443.10">
    <property type="entry name" value="Intergrase catalytic core"/>
    <property type="match status" value="1"/>
</dbReference>
<name>A0A963Z2S1_9PROT</name>
<keyword evidence="1" id="KW-0233">DNA recombination</keyword>
<keyword evidence="3" id="KW-1185">Reference proteome</keyword>
<protein>
    <submittedName>
        <fullName evidence="2">Site-specific integrase</fullName>
    </submittedName>
</protein>
<dbReference type="EMBL" id="JAESVA010000005">
    <property type="protein sequence ID" value="MCB8881674.1"/>
    <property type="molecule type" value="Genomic_DNA"/>
</dbReference>
<dbReference type="Proteomes" id="UP000721844">
    <property type="component" value="Unassembled WGS sequence"/>
</dbReference>
<dbReference type="InterPro" id="IPR013762">
    <property type="entry name" value="Integrase-like_cat_sf"/>
</dbReference>
<gene>
    <name evidence="2" type="ORF">ACELLULO517_15610</name>
</gene>
<reference evidence="2 3" key="1">
    <citation type="journal article" date="2021" name="Microorganisms">
        <title>Acidisoma silvae sp. nov. and Acidisomacellulosilytica sp. nov., Two Acidophilic Bacteria Isolated from Decaying Wood, Hydrolyzing Cellulose and Producing Poly-3-hydroxybutyrate.</title>
        <authorList>
            <person name="Mieszkin S."/>
            <person name="Pouder E."/>
            <person name="Uroz S."/>
            <person name="Simon-Colin C."/>
            <person name="Alain K."/>
        </authorList>
    </citation>
    <scope>NUCLEOTIDE SEQUENCE [LARGE SCALE GENOMIC DNA]</scope>
    <source>
        <strain evidence="2 3">HW T5.17</strain>
    </source>
</reference>
<organism evidence="2 3">
    <name type="scientific">Acidisoma cellulosilyticum</name>
    <dbReference type="NCBI Taxonomy" id="2802395"/>
    <lineage>
        <taxon>Bacteria</taxon>
        <taxon>Pseudomonadati</taxon>
        <taxon>Pseudomonadota</taxon>
        <taxon>Alphaproteobacteria</taxon>
        <taxon>Acetobacterales</taxon>
        <taxon>Acidocellaceae</taxon>
        <taxon>Acidisoma</taxon>
    </lineage>
</organism>
<comment type="caution">
    <text evidence="2">The sequence shown here is derived from an EMBL/GenBank/DDBJ whole genome shotgun (WGS) entry which is preliminary data.</text>
</comment>
<dbReference type="InterPro" id="IPR011010">
    <property type="entry name" value="DNA_brk_join_enz"/>
</dbReference>
<dbReference type="GO" id="GO:0003677">
    <property type="term" value="F:DNA binding"/>
    <property type="evidence" value="ECO:0007669"/>
    <property type="project" value="InterPro"/>
</dbReference>
<dbReference type="RefSeq" id="WP_227308339.1">
    <property type="nucleotide sequence ID" value="NZ_JAESVA010000005.1"/>
</dbReference>
<dbReference type="AlphaFoldDB" id="A0A963Z2S1"/>
<proteinExistence type="predicted"/>
<dbReference type="GO" id="GO:0006310">
    <property type="term" value="P:DNA recombination"/>
    <property type="evidence" value="ECO:0007669"/>
    <property type="project" value="UniProtKB-KW"/>
</dbReference>
<sequence>MLSLAKQNLLTRAVSIMRSVKFGPISASSDAKYAEVAAQIEAHMMRDGDLWTGIESLASTHRYAYLQRAAWSRHAHSMVSRLIKDLHAQRIPAKDGLAQLEIWVPEAERYPPRQAIPRQERTKAGDWLTAVRASGIKIPPSRSKRRGILSLPDDWLDQIWSVAVDKEFKYLDSLAVLITTGCRPAEICDGVEIEVVDDHLTITVTGRKTTDVNGQPWRRLTVSTDSSPAAHLAEQFRLGQTKIRCTATPCAISLAIADLAVGLNFGRRISAYDIRHQRSADIRNSFDDMAIVSAWLGHASTSTARYYGRAPKSSGCRGPRPISAIAARMVRTNKPSVVNKLDC</sequence>